<organism evidence="1">
    <name type="scientific">marine metagenome</name>
    <dbReference type="NCBI Taxonomy" id="408172"/>
    <lineage>
        <taxon>unclassified sequences</taxon>
        <taxon>metagenomes</taxon>
        <taxon>ecological metagenomes</taxon>
    </lineage>
</organism>
<sequence>VKDVFVFLAITFPYIPTSKLGISAISQRLCLDCDPTTLAESGRRVIRACLHPVRITNCLLSKIIAILMVKLEGKNLMN</sequence>
<gene>
    <name evidence="1" type="ORF">METZ01_LOCUS312894</name>
</gene>
<protein>
    <submittedName>
        <fullName evidence="1">Uncharacterized protein</fullName>
    </submittedName>
</protein>
<reference evidence="1" key="1">
    <citation type="submission" date="2018-05" db="EMBL/GenBank/DDBJ databases">
        <authorList>
            <person name="Lanie J.A."/>
            <person name="Ng W.-L."/>
            <person name="Kazmierczak K.M."/>
            <person name="Andrzejewski T.M."/>
            <person name="Davidsen T.M."/>
            <person name="Wayne K.J."/>
            <person name="Tettelin H."/>
            <person name="Glass J.I."/>
            <person name="Rusch D."/>
            <person name="Podicherti R."/>
            <person name="Tsui H.-C.T."/>
            <person name="Winkler M.E."/>
        </authorList>
    </citation>
    <scope>NUCLEOTIDE SEQUENCE</scope>
</reference>
<feature type="non-terminal residue" evidence="1">
    <location>
        <position position="1"/>
    </location>
</feature>
<dbReference type="EMBL" id="UINC01100180">
    <property type="protein sequence ID" value="SVC60040.1"/>
    <property type="molecule type" value="Genomic_DNA"/>
</dbReference>
<evidence type="ECO:0000313" key="1">
    <source>
        <dbReference type="EMBL" id="SVC60040.1"/>
    </source>
</evidence>
<proteinExistence type="predicted"/>
<accession>A0A382NH69</accession>
<name>A0A382NH69_9ZZZZ</name>
<dbReference type="AlphaFoldDB" id="A0A382NH69"/>